<dbReference type="PANTHER" id="PTHR46300:SF2">
    <property type="entry name" value="CYTOCHROME P450 MONOOXYGENASE ALNH-RELATED"/>
    <property type="match status" value="1"/>
</dbReference>
<dbReference type="PANTHER" id="PTHR46300">
    <property type="entry name" value="P450, PUTATIVE (EUROFUNG)-RELATED-RELATED"/>
    <property type="match status" value="1"/>
</dbReference>
<protein>
    <recommendedName>
        <fullName evidence="15">Cytochrome P450</fullName>
    </recommendedName>
</protein>
<feature type="region of interest" description="Disordered" evidence="12">
    <location>
        <begin position="262"/>
        <end position="283"/>
    </location>
</feature>
<dbReference type="Proteomes" id="UP001213000">
    <property type="component" value="Unassembled WGS sequence"/>
</dbReference>
<comment type="similarity">
    <text evidence="3">Belongs to the cytochrome P450 family.</text>
</comment>
<evidence type="ECO:0000256" key="4">
    <source>
        <dbReference type="ARBA" id="ARBA00022617"/>
    </source>
</evidence>
<evidence type="ECO:0000256" key="11">
    <source>
        <dbReference type="ARBA" id="ARBA00023136"/>
    </source>
</evidence>
<evidence type="ECO:0000256" key="9">
    <source>
        <dbReference type="ARBA" id="ARBA00023004"/>
    </source>
</evidence>
<keyword evidence="4" id="KW-0349">Heme</keyword>
<keyword evidence="5" id="KW-0812">Transmembrane</keyword>
<comment type="cofactor">
    <cofactor evidence="1">
        <name>heme</name>
        <dbReference type="ChEBI" id="CHEBI:30413"/>
    </cofactor>
</comment>
<evidence type="ECO:0000256" key="2">
    <source>
        <dbReference type="ARBA" id="ARBA00004167"/>
    </source>
</evidence>
<evidence type="ECO:0000256" key="1">
    <source>
        <dbReference type="ARBA" id="ARBA00001971"/>
    </source>
</evidence>
<evidence type="ECO:0000256" key="7">
    <source>
        <dbReference type="ARBA" id="ARBA00022989"/>
    </source>
</evidence>
<feature type="compositionally biased region" description="Basic and acidic residues" evidence="12">
    <location>
        <begin position="262"/>
        <end position="278"/>
    </location>
</feature>
<dbReference type="InterPro" id="IPR036396">
    <property type="entry name" value="Cyt_P450_sf"/>
</dbReference>
<evidence type="ECO:0000313" key="13">
    <source>
        <dbReference type="EMBL" id="KAJ3573340.1"/>
    </source>
</evidence>
<dbReference type="AlphaFoldDB" id="A0AAD5YZ12"/>
<dbReference type="GO" id="GO:0016020">
    <property type="term" value="C:membrane"/>
    <property type="evidence" value="ECO:0007669"/>
    <property type="project" value="UniProtKB-SubCell"/>
</dbReference>
<comment type="caution">
    <text evidence="13">The sequence shown here is derived from an EMBL/GenBank/DDBJ whole genome shotgun (WGS) entry which is preliminary data.</text>
</comment>
<evidence type="ECO:0000256" key="3">
    <source>
        <dbReference type="ARBA" id="ARBA00010617"/>
    </source>
</evidence>
<organism evidence="13 14">
    <name type="scientific">Leucocoprinus birnbaumii</name>
    <dbReference type="NCBI Taxonomy" id="56174"/>
    <lineage>
        <taxon>Eukaryota</taxon>
        <taxon>Fungi</taxon>
        <taxon>Dikarya</taxon>
        <taxon>Basidiomycota</taxon>
        <taxon>Agaricomycotina</taxon>
        <taxon>Agaricomycetes</taxon>
        <taxon>Agaricomycetidae</taxon>
        <taxon>Agaricales</taxon>
        <taxon>Agaricineae</taxon>
        <taxon>Agaricaceae</taxon>
        <taxon>Leucocoprinus</taxon>
    </lineage>
</organism>
<name>A0AAD5YZ12_9AGAR</name>
<keyword evidence="9" id="KW-0408">Iron</keyword>
<evidence type="ECO:0000256" key="5">
    <source>
        <dbReference type="ARBA" id="ARBA00022692"/>
    </source>
</evidence>
<dbReference type="EMBL" id="JANIEX010000106">
    <property type="protein sequence ID" value="KAJ3573340.1"/>
    <property type="molecule type" value="Genomic_DNA"/>
</dbReference>
<evidence type="ECO:0000256" key="12">
    <source>
        <dbReference type="SAM" id="MobiDB-lite"/>
    </source>
</evidence>
<evidence type="ECO:0000256" key="6">
    <source>
        <dbReference type="ARBA" id="ARBA00022723"/>
    </source>
</evidence>
<keyword evidence="6" id="KW-0479">Metal-binding</keyword>
<proteinExistence type="inferred from homology"/>
<evidence type="ECO:0000256" key="10">
    <source>
        <dbReference type="ARBA" id="ARBA00023033"/>
    </source>
</evidence>
<dbReference type="Gene3D" id="1.10.630.10">
    <property type="entry name" value="Cytochrome P450"/>
    <property type="match status" value="1"/>
</dbReference>
<keyword evidence="14" id="KW-1185">Reference proteome</keyword>
<dbReference type="SUPFAM" id="SSF48264">
    <property type="entry name" value="Cytochrome P450"/>
    <property type="match status" value="1"/>
</dbReference>
<evidence type="ECO:0008006" key="15">
    <source>
        <dbReference type="Google" id="ProtNLM"/>
    </source>
</evidence>
<accession>A0AAD5YZ12</accession>
<keyword evidence="8" id="KW-0560">Oxidoreductase</keyword>
<dbReference type="GO" id="GO:0020037">
    <property type="term" value="F:heme binding"/>
    <property type="evidence" value="ECO:0007669"/>
    <property type="project" value="InterPro"/>
</dbReference>
<gene>
    <name evidence="13" type="ORF">NP233_g2491</name>
</gene>
<dbReference type="InterPro" id="IPR001128">
    <property type="entry name" value="Cyt_P450"/>
</dbReference>
<evidence type="ECO:0000256" key="8">
    <source>
        <dbReference type="ARBA" id="ARBA00023002"/>
    </source>
</evidence>
<reference evidence="13" key="1">
    <citation type="submission" date="2022-07" db="EMBL/GenBank/DDBJ databases">
        <title>Genome Sequence of Leucocoprinus birnbaumii.</title>
        <authorList>
            <person name="Buettner E."/>
        </authorList>
    </citation>
    <scope>NUCLEOTIDE SEQUENCE</scope>
    <source>
        <strain evidence="13">VT141</strain>
    </source>
</reference>
<dbReference type="InterPro" id="IPR050364">
    <property type="entry name" value="Cytochrome_P450_fung"/>
</dbReference>
<dbReference type="Pfam" id="PF00067">
    <property type="entry name" value="p450"/>
    <property type="match status" value="1"/>
</dbReference>
<keyword evidence="7" id="KW-1133">Transmembrane helix</keyword>
<dbReference type="GO" id="GO:0016705">
    <property type="term" value="F:oxidoreductase activity, acting on paired donors, with incorporation or reduction of molecular oxygen"/>
    <property type="evidence" value="ECO:0007669"/>
    <property type="project" value="InterPro"/>
</dbReference>
<keyword evidence="11" id="KW-0472">Membrane</keyword>
<comment type="subcellular location">
    <subcellularLocation>
        <location evidence="2">Membrane</location>
        <topology evidence="2">Single-pass membrane protein</topology>
    </subcellularLocation>
</comment>
<keyword evidence="10" id="KW-0503">Monooxygenase</keyword>
<dbReference type="GO" id="GO:0004497">
    <property type="term" value="F:monooxygenase activity"/>
    <property type="evidence" value="ECO:0007669"/>
    <property type="project" value="UniProtKB-KW"/>
</dbReference>
<sequence length="333" mass="37117">MQNLGIVSALDLLVAVVAYMAVKWLRIVKREKHLSPGPPTVPVLGNAHMDPVFDSGHFRHGPSIPNGHGNTVCSQLKKIYNTVIAVSDITVLKEFMDRRSETSGRPPQYLIYLATDGNVPRTGKLIPRSKELKVSRDAIAYMAATSVEAGTGMPSIAASRTMVLCFTAFPEALWKVQHEIDTLSPDRRPPTVDDLKSLPYVRAFVREYRGYIVLKDATVFTDICECHTASIILPHSERSRGYFARSNHFDEPERFILSEHGTKTGADDYDRRTREPESGRTPSVFLPNTFFAHNLHNASQGKVLHTGFLEQTGKTISPFFTSVPQGHNTKERS</sequence>
<evidence type="ECO:0000313" key="14">
    <source>
        <dbReference type="Proteomes" id="UP001213000"/>
    </source>
</evidence>
<dbReference type="GO" id="GO:0005506">
    <property type="term" value="F:iron ion binding"/>
    <property type="evidence" value="ECO:0007669"/>
    <property type="project" value="InterPro"/>
</dbReference>